<organism evidence="3 4">
    <name type="scientific">Gossypium stocksii</name>
    <dbReference type="NCBI Taxonomy" id="47602"/>
    <lineage>
        <taxon>Eukaryota</taxon>
        <taxon>Viridiplantae</taxon>
        <taxon>Streptophyta</taxon>
        <taxon>Embryophyta</taxon>
        <taxon>Tracheophyta</taxon>
        <taxon>Spermatophyta</taxon>
        <taxon>Magnoliopsida</taxon>
        <taxon>eudicotyledons</taxon>
        <taxon>Gunneridae</taxon>
        <taxon>Pentapetalae</taxon>
        <taxon>rosids</taxon>
        <taxon>malvids</taxon>
        <taxon>Malvales</taxon>
        <taxon>Malvaceae</taxon>
        <taxon>Malvoideae</taxon>
        <taxon>Gossypium</taxon>
    </lineage>
</organism>
<feature type="domain" description="VQ" evidence="2">
    <location>
        <begin position="63"/>
        <end position="87"/>
    </location>
</feature>
<dbReference type="PANTHER" id="PTHR33143:SF76">
    <property type="entry name" value="VQ MOTIF-CONTAINING PROTEIN 8, CHLOROPLASTIC"/>
    <property type="match status" value="1"/>
</dbReference>
<dbReference type="Proteomes" id="UP000828251">
    <property type="component" value="Unassembled WGS sequence"/>
</dbReference>
<dbReference type="PANTHER" id="PTHR33143">
    <property type="entry name" value="F16F4.1 PROTEIN-RELATED"/>
    <property type="match status" value="1"/>
</dbReference>
<feature type="compositionally biased region" description="Basic and acidic residues" evidence="1">
    <location>
        <begin position="1"/>
        <end position="15"/>
    </location>
</feature>
<feature type="region of interest" description="Disordered" evidence="1">
    <location>
        <begin position="1"/>
        <end position="56"/>
    </location>
</feature>
<evidence type="ECO:0000256" key="1">
    <source>
        <dbReference type="SAM" id="MobiDB-lite"/>
    </source>
</evidence>
<feature type="compositionally biased region" description="Low complexity" evidence="1">
    <location>
        <begin position="45"/>
        <end position="56"/>
    </location>
</feature>
<evidence type="ECO:0000313" key="3">
    <source>
        <dbReference type="EMBL" id="KAH1063873.1"/>
    </source>
</evidence>
<name>A0A9D3UX01_9ROSI</name>
<reference evidence="3 4" key="1">
    <citation type="journal article" date="2021" name="Plant Biotechnol. J.">
        <title>Multi-omics assisted identification of the key and species-specific regulatory components of drought-tolerant mechanisms in Gossypium stocksii.</title>
        <authorList>
            <person name="Yu D."/>
            <person name="Ke L."/>
            <person name="Zhang D."/>
            <person name="Wu Y."/>
            <person name="Sun Y."/>
            <person name="Mei J."/>
            <person name="Sun J."/>
            <person name="Sun Y."/>
        </authorList>
    </citation>
    <scope>NUCLEOTIDE SEQUENCE [LARGE SCALE GENOMIC DNA]</scope>
    <source>
        <strain evidence="4">cv. E1</strain>
        <tissue evidence="3">Leaf</tissue>
    </source>
</reference>
<dbReference type="OrthoDB" id="1917757at2759"/>
<dbReference type="GO" id="GO:0005634">
    <property type="term" value="C:nucleus"/>
    <property type="evidence" value="ECO:0007669"/>
    <property type="project" value="TreeGrafter"/>
</dbReference>
<dbReference type="EMBL" id="JAIQCV010000009">
    <property type="protein sequence ID" value="KAH1063873.1"/>
    <property type="molecule type" value="Genomic_DNA"/>
</dbReference>
<feature type="region of interest" description="Disordered" evidence="1">
    <location>
        <begin position="90"/>
        <end position="110"/>
    </location>
</feature>
<protein>
    <recommendedName>
        <fullName evidence="2">VQ domain-containing protein</fullName>
    </recommendedName>
</protein>
<accession>A0A9D3UX01</accession>
<dbReference type="AlphaFoldDB" id="A0A9D3UX01"/>
<gene>
    <name evidence="3" type="ORF">J1N35_028860</name>
</gene>
<sequence>MSSLNSHERAPRKELMMNGIRPSPLKINKGSHVIQKPSSLSALHQPKQQQQQQQRQGPLIIYTHSPKIIHTQARDFMALVQKLTGLSRSDGEVVKQTAAPPPSRPPHKNKIITRQEDNETSSAITDDVCSSYVATTVSPMSQFLADMPLFTPSSTDFFCSPRPPAQKFADMGTLNSPSLLEFMKGLPDY</sequence>
<evidence type="ECO:0000313" key="4">
    <source>
        <dbReference type="Proteomes" id="UP000828251"/>
    </source>
</evidence>
<evidence type="ECO:0000259" key="2">
    <source>
        <dbReference type="Pfam" id="PF05678"/>
    </source>
</evidence>
<keyword evidence="4" id="KW-1185">Reference proteome</keyword>
<dbReference type="InterPro" id="IPR008889">
    <property type="entry name" value="VQ"/>
</dbReference>
<proteinExistence type="predicted"/>
<comment type="caution">
    <text evidence="3">The sequence shown here is derived from an EMBL/GenBank/DDBJ whole genome shotgun (WGS) entry which is preliminary data.</text>
</comment>
<dbReference type="Pfam" id="PF05678">
    <property type="entry name" value="VQ"/>
    <property type="match status" value="1"/>
</dbReference>
<dbReference type="InterPro" id="IPR039607">
    <property type="entry name" value="VQ_8/17/18/20/21/25"/>
</dbReference>